<accession>A0A0N1N418</accession>
<reference evidence="1 2" key="1">
    <citation type="submission" date="2015-07" db="EMBL/GenBank/DDBJ databases">
        <title>Whole genome sequencing of Bosea vaviloviae isolated from cave pool.</title>
        <authorList>
            <person name="Tan N.E.H."/>
            <person name="Lee Y.P."/>
            <person name="Gan H.M."/>
            <person name="Barton H."/>
            <person name="Savka M.A."/>
        </authorList>
    </citation>
    <scope>NUCLEOTIDE SEQUENCE [LARGE SCALE GENOMIC DNA]</scope>
    <source>
        <strain evidence="1 2">SD260</strain>
    </source>
</reference>
<protein>
    <submittedName>
        <fullName evidence="1">Catalase</fullName>
    </submittedName>
</protein>
<dbReference type="Gene3D" id="2.40.180.10">
    <property type="entry name" value="Catalase core domain"/>
    <property type="match status" value="1"/>
</dbReference>
<dbReference type="OrthoDB" id="9765610at2"/>
<name>A0A0N1N418_9HYPH</name>
<gene>
    <name evidence="1" type="ORF">AE618_07635</name>
</gene>
<dbReference type="PATRIC" id="fig|1526658.3.peg.2202"/>
<dbReference type="GO" id="GO:0020037">
    <property type="term" value="F:heme binding"/>
    <property type="evidence" value="ECO:0007669"/>
    <property type="project" value="InterPro"/>
</dbReference>
<proteinExistence type="predicted"/>
<dbReference type="AlphaFoldDB" id="A0A0N1N418"/>
<evidence type="ECO:0000313" key="1">
    <source>
        <dbReference type="EMBL" id="KPH81607.1"/>
    </source>
</evidence>
<evidence type="ECO:0000313" key="2">
    <source>
        <dbReference type="Proteomes" id="UP000037822"/>
    </source>
</evidence>
<keyword evidence="2" id="KW-1185">Reference proteome</keyword>
<dbReference type="RefSeq" id="WP_054208442.1">
    <property type="nucleotide sequence ID" value="NZ_LGSZ01000028.1"/>
</dbReference>
<dbReference type="PANTHER" id="PTHR36195:SF4">
    <property type="entry name" value="DOMAIN PROTEIN, PUTATIVE (AFU_ORTHOLOGUE AFUA_5G01990)-RELATED"/>
    <property type="match status" value="1"/>
</dbReference>
<dbReference type="Proteomes" id="UP000037822">
    <property type="component" value="Unassembled WGS sequence"/>
</dbReference>
<dbReference type="CDD" id="cd08152">
    <property type="entry name" value="y4iL_like"/>
    <property type="match status" value="1"/>
</dbReference>
<organism evidence="1 2">
    <name type="scientific">Bosea vaviloviae</name>
    <dbReference type="NCBI Taxonomy" id="1526658"/>
    <lineage>
        <taxon>Bacteria</taxon>
        <taxon>Pseudomonadati</taxon>
        <taxon>Pseudomonadota</taxon>
        <taxon>Alphaproteobacteria</taxon>
        <taxon>Hyphomicrobiales</taxon>
        <taxon>Boseaceae</taxon>
        <taxon>Bosea</taxon>
    </lineage>
</organism>
<dbReference type="SUPFAM" id="SSF56634">
    <property type="entry name" value="Heme-dependent catalase-like"/>
    <property type="match status" value="1"/>
</dbReference>
<dbReference type="PANTHER" id="PTHR36195">
    <property type="entry name" value="DOMAIN PROTEIN, PUTATIVE (AFU_ORTHOLOGUE AFUA_5G01990)-RELATED-RELATED"/>
    <property type="match status" value="1"/>
</dbReference>
<sequence>MTHSAPPSAPLRYHPAVEQPEADEAATADGLVAALLSISETTYRDSGRPLRSVHAKSHALLTGEIEILADLPPVLAQGLFAQPARYPVAMRVSTIPGDLLDDNVSVPRGMALKIMGVPGERLAGSEDDATQDFVMVNGPVFAAPTGKAFLGNLKLLAGTTDKAEGAKKALSTVLQSVESVVEAFGGKSATLVQLGGHPETNPLGETYFTQAPLLYGDYIAKFALVPVSPELTALTNAKVDLSGKPDGLRQAAIAFFHAHGGVWELRAQLCCDLETMPVEDSTVEWPQETSAYVPVARVTVASQEAWSAAKSKAFDDGLSFSPWHGLAAHRPLGSIMRLRKPAYRMSARFRFERNGCPMMEPKASKDISG</sequence>
<dbReference type="EMBL" id="LGSZ01000028">
    <property type="protein sequence ID" value="KPH81607.1"/>
    <property type="molecule type" value="Genomic_DNA"/>
</dbReference>
<dbReference type="InterPro" id="IPR020835">
    <property type="entry name" value="Catalase_sf"/>
</dbReference>
<comment type="caution">
    <text evidence="1">The sequence shown here is derived from an EMBL/GenBank/DDBJ whole genome shotgun (WGS) entry which is preliminary data.</text>
</comment>